<dbReference type="Proteomes" id="UP000235145">
    <property type="component" value="Unassembled WGS sequence"/>
</dbReference>
<keyword evidence="1" id="KW-1133">Transmembrane helix</keyword>
<accession>A0A9R1VYE2</accession>
<keyword evidence="1" id="KW-0812">Transmembrane</keyword>
<evidence type="ECO:0000313" key="2">
    <source>
        <dbReference type="EMBL" id="KAJ0214921.1"/>
    </source>
</evidence>
<dbReference type="EMBL" id="NBSK02000003">
    <property type="protein sequence ID" value="KAJ0214921.1"/>
    <property type="molecule type" value="Genomic_DNA"/>
</dbReference>
<gene>
    <name evidence="2" type="ORF">LSAT_V11C300130700</name>
</gene>
<reference evidence="2 3" key="1">
    <citation type="journal article" date="2017" name="Nat. Commun.">
        <title>Genome assembly with in vitro proximity ligation data and whole-genome triplication in lettuce.</title>
        <authorList>
            <person name="Reyes-Chin-Wo S."/>
            <person name="Wang Z."/>
            <person name="Yang X."/>
            <person name="Kozik A."/>
            <person name="Arikit S."/>
            <person name="Song C."/>
            <person name="Xia L."/>
            <person name="Froenicke L."/>
            <person name="Lavelle D.O."/>
            <person name="Truco M.J."/>
            <person name="Xia R."/>
            <person name="Zhu S."/>
            <person name="Xu C."/>
            <person name="Xu H."/>
            <person name="Xu X."/>
            <person name="Cox K."/>
            <person name="Korf I."/>
            <person name="Meyers B.C."/>
            <person name="Michelmore R.W."/>
        </authorList>
    </citation>
    <scope>NUCLEOTIDE SEQUENCE [LARGE SCALE GENOMIC DNA]</scope>
    <source>
        <strain evidence="3">cv. Salinas</strain>
        <tissue evidence="2">Seedlings</tissue>
    </source>
</reference>
<protein>
    <recommendedName>
        <fullName evidence="4">Cytochrome P450</fullName>
    </recommendedName>
</protein>
<comment type="caution">
    <text evidence="2">The sequence shown here is derived from an EMBL/GenBank/DDBJ whole genome shotgun (WGS) entry which is preliminary data.</text>
</comment>
<keyword evidence="3" id="KW-1185">Reference proteome</keyword>
<proteinExistence type="predicted"/>
<evidence type="ECO:0000313" key="3">
    <source>
        <dbReference type="Proteomes" id="UP000235145"/>
    </source>
</evidence>
<evidence type="ECO:0000256" key="1">
    <source>
        <dbReference type="SAM" id="Phobius"/>
    </source>
</evidence>
<name>A0A9R1VYE2_LACSA</name>
<organism evidence="2 3">
    <name type="scientific">Lactuca sativa</name>
    <name type="common">Garden lettuce</name>
    <dbReference type="NCBI Taxonomy" id="4236"/>
    <lineage>
        <taxon>Eukaryota</taxon>
        <taxon>Viridiplantae</taxon>
        <taxon>Streptophyta</taxon>
        <taxon>Embryophyta</taxon>
        <taxon>Tracheophyta</taxon>
        <taxon>Spermatophyta</taxon>
        <taxon>Magnoliopsida</taxon>
        <taxon>eudicotyledons</taxon>
        <taxon>Gunneridae</taxon>
        <taxon>Pentapetalae</taxon>
        <taxon>asterids</taxon>
        <taxon>campanulids</taxon>
        <taxon>Asterales</taxon>
        <taxon>Asteraceae</taxon>
        <taxon>Cichorioideae</taxon>
        <taxon>Cichorieae</taxon>
        <taxon>Lactucinae</taxon>
        <taxon>Lactuca</taxon>
    </lineage>
</organism>
<keyword evidence="1" id="KW-0472">Membrane</keyword>
<dbReference type="AlphaFoldDB" id="A0A9R1VYE2"/>
<feature type="transmembrane region" description="Helical" evidence="1">
    <location>
        <begin position="6"/>
        <end position="25"/>
    </location>
</feature>
<evidence type="ECO:0008006" key="4">
    <source>
        <dbReference type="Google" id="ProtNLM"/>
    </source>
</evidence>
<sequence>MEEMKWVFGNWELICISIVLGWLFYKYLIVRKWGLGDNQEEERRLQPPRGSSGWPLIGETIEFIASGFTSRPVSFMEKRKSL</sequence>